<dbReference type="EMBL" id="CP036279">
    <property type="protein sequence ID" value="QDU59442.1"/>
    <property type="molecule type" value="Genomic_DNA"/>
</dbReference>
<dbReference type="KEGG" id="knv:Pan216_02700"/>
<protein>
    <submittedName>
        <fullName evidence="1">Uncharacterized protein</fullName>
    </submittedName>
</protein>
<accession>A0A518AXI7</accession>
<gene>
    <name evidence="1" type="ORF">Pan216_02700</name>
</gene>
<proteinExistence type="predicted"/>
<evidence type="ECO:0000313" key="2">
    <source>
        <dbReference type="Proteomes" id="UP000317093"/>
    </source>
</evidence>
<reference evidence="1 2" key="1">
    <citation type="submission" date="2019-02" db="EMBL/GenBank/DDBJ databases">
        <title>Deep-cultivation of Planctomycetes and their phenomic and genomic characterization uncovers novel biology.</title>
        <authorList>
            <person name="Wiegand S."/>
            <person name="Jogler M."/>
            <person name="Boedeker C."/>
            <person name="Pinto D."/>
            <person name="Vollmers J."/>
            <person name="Rivas-Marin E."/>
            <person name="Kohn T."/>
            <person name="Peeters S.H."/>
            <person name="Heuer A."/>
            <person name="Rast P."/>
            <person name="Oberbeckmann S."/>
            <person name="Bunk B."/>
            <person name="Jeske O."/>
            <person name="Meyerdierks A."/>
            <person name="Storesund J.E."/>
            <person name="Kallscheuer N."/>
            <person name="Luecker S."/>
            <person name="Lage O.M."/>
            <person name="Pohl T."/>
            <person name="Merkel B.J."/>
            <person name="Hornburger P."/>
            <person name="Mueller R.-W."/>
            <person name="Bruemmer F."/>
            <person name="Labrenz M."/>
            <person name="Spormann A.M."/>
            <person name="Op den Camp H."/>
            <person name="Overmann J."/>
            <person name="Amann R."/>
            <person name="Jetten M.S.M."/>
            <person name="Mascher T."/>
            <person name="Medema M.H."/>
            <person name="Devos D.P."/>
            <person name="Kaster A.-K."/>
            <person name="Ovreas L."/>
            <person name="Rohde M."/>
            <person name="Galperin M.Y."/>
            <person name="Jogler C."/>
        </authorList>
    </citation>
    <scope>NUCLEOTIDE SEQUENCE [LARGE SCALE GENOMIC DNA]</scope>
    <source>
        <strain evidence="1 2">Pan216</strain>
    </source>
</reference>
<organism evidence="1 2">
    <name type="scientific">Kolteria novifilia</name>
    <dbReference type="NCBI Taxonomy" id="2527975"/>
    <lineage>
        <taxon>Bacteria</taxon>
        <taxon>Pseudomonadati</taxon>
        <taxon>Planctomycetota</taxon>
        <taxon>Planctomycetia</taxon>
        <taxon>Kolteriales</taxon>
        <taxon>Kolteriaceae</taxon>
        <taxon>Kolteria</taxon>
    </lineage>
</organism>
<sequence>MTTVLRDHRLDFREFPHLMPQRIGVLSRQRRVATPAGLRQQRHDFLAFLGGNQRTFVFLMTWLATTLPLRSRRLARCLGMRVLTAGRQRRVPRVLGRSKCFFQFRDSQQQRLDEGTHLRRHLGREFRRYLRLPCHERILSRTPFREKTNSQGVNGYSLTKSSVTSPGLTIISSHRVSSSRGVILGFFAEARLRCRPRPLVLFTGDPPRLSIVAHFATVAAIGVQRSLSGAVGDGRAISPKGYGMCLSQSSCFR</sequence>
<keyword evidence="2" id="KW-1185">Reference proteome</keyword>
<dbReference type="Proteomes" id="UP000317093">
    <property type="component" value="Chromosome"/>
</dbReference>
<evidence type="ECO:0000313" key="1">
    <source>
        <dbReference type="EMBL" id="QDU59442.1"/>
    </source>
</evidence>
<dbReference type="AlphaFoldDB" id="A0A518AXI7"/>
<name>A0A518AXI7_9BACT</name>